<dbReference type="PANTHER" id="PTHR35201:SF4">
    <property type="entry name" value="BETA-PINACENE SYNTHASE-RELATED"/>
    <property type="match status" value="1"/>
</dbReference>
<dbReference type="InterPro" id="IPR008949">
    <property type="entry name" value="Isoprenoid_synthase_dom_sf"/>
</dbReference>
<evidence type="ECO:0000313" key="5">
    <source>
        <dbReference type="EMBL" id="TRX95932.1"/>
    </source>
</evidence>
<dbReference type="EMBL" id="VFLP01000013">
    <property type="protein sequence ID" value="TRX95932.1"/>
    <property type="molecule type" value="Genomic_DNA"/>
</dbReference>
<dbReference type="SUPFAM" id="SSF48576">
    <property type="entry name" value="Terpenoid synthases"/>
    <property type="match status" value="1"/>
</dbReference>
<dbReference type="InterPro" id="IPR034686">
    <property type="entry name" value="Terpene_cyclase-like_2"/>
</dbReference>
<dbReference type="Pfam" id="PF19086">
    <property type="entry name" value="Terpene_syn_C_2"/>
    <property type="match status" value="1"/>
</dbReference>
<dbReference type="GO" id="GO:0008299">
    <property type="term" value="P:isoprenoid biosynthetic process"/>
    <property type="evidence" value="ECO:0007669"/>
    <property type="project" value="UniProtKB-ARBA"/>
</dbReference>
<keyword evidence="3 4" id="KW-0460">Magnesium</keyword>
<evidence type="ECO:0000256" key="4">
    <source>
        <dbReference type="RuleBase" id="RU366034"/>
    </source>
</evidence>
<comment type="caution">
    <text evidence="5">The sequence shown here is derived from an EMBL/GenBank/DDBJ whole genome shotgun (WGS) entry which is preliminary data.</text>
</comment>
<evidence type="ECO:0000256" key="3">
    <source>
        <dbReference type="ARBA" id="ARBA00022842"/>
    </source>
</evidence>
<organism evidence="5 6">
    <name type="scientific">Xylaria flabelliformis</name>
    <dbReference type="NCBI Taxonomy" id="2512241"/>
    <lineage>
        <taxon>Eukaryota</taxon>
        <taxon>Fungi</taxon>
        <taxon>Dikarya</taxon>
        <taxon>Ascomycota</taxon>
        <taxon>Pezizomycotina</taxon>
        <taxon>Sordariomycetes</taxon>
        <taxon>Xylariomycetidae</taxon>
        <taxon>Xylariales</taxon>
        <taxon>Xylariaceae</taxon>
        <taxon>Xylaria</taxon>
    </lineage>
</organism>
<dbReference type="PANTHER" id="PTHR35201">
    <property type="entry name" value="TERPENE SYNTHASE"/>
    <property type="match status" value="1"/>
</dbReference>
<keyword evidence="6" id="KW-1185">Reference proteome</keyword>
<accession>A0A553I6V4</accession>
<gene>
    <name evidence="5" type="ORF">FHL15_003074</name>
</gene>
<comment type="similarity">
    <text evidence="2 4">Belongs to the terpene synthase family.</text>
</comment>
<keyword evidence="4" id="KW-0479">Metal-binding</keyword>
<comment type="cofactor">
    <cofactor evidence="1 4">
        <name>Mg(2+)</name>
        <dbReference type="ChEBI" id="CHEBI:18420"/>
    </cofactor>
</comment>
<dbReference type="GO" id="GO:0010333">
    <property type="term" value="F:terpene synthase activity"/>
    <property type="evidence" value="ECO:0007669"/>
    <property type="project" value="InterPro"/>
</dbReference>
<evidence type="ECO:0000256" key="2">
    <source>
        <dbReference type="ARBA" id="ARBA00006333"/>
    </source>
</evidence>
<evidence type="ECO:0000313" key="6">
    <source>
        <dbReference type="Proteomes" id="UP000319160"/>
    </source>
</evidence>
<evidence type="ECO:0000256" key="1">
    <source>
        <dbReference type="ARBA" id="ARBA00001946"/>
    </source>
</evidence>
<dbReference type="AlphaFoldDB" id="A0A553I6V4"/>
<dbReference type="Gene3D" id="1.10.600.10">
    <property type="entry name" value="Farnesyl Diphosphate Synthase"/>
    <property type="match status" value="1"/>
</dbReference>
<reference evidence="6" key="1">
    <citation type="submission" date="2019-06" db="EMBL/GenBank/DDBJ databases">
        <title>Draft genome sequence of the griseofulvin-producing fungus Xylaria cubensis strain G536.</title>
        <authorList>
            <person name="Mead M.E."/>
            <person name="Raja H.A."/>
            <person name="Steenwyk J.L."/>
            <person name="Knowles S.L."/>
            <person name="Oberlies N.H."/>
            <person name="Rokas A."/>
        </authorList>
    </citation>
    <scope>NUCLEOTIDE SEQUENCE [LARGE SCALE GENOMIC DNA]</scope>
    <source>
        <strain evidence="6">G536</strain>
    </source>
</reference>
<protein>
    <recommendedName>
        <fullName evidence="4">Terpene synthase</fullName>
        <ecNumber evidence="4">4.2.3.-</ecNumber>
    </recommendedName>
</protein>
<name>A0A553I6V4_9PEZI</name>
<keyword evidence="4" id="KW-0456">Lyase</keyword>
<dbReference type="OrthoDB" id="6486656at2759"/>
<dbReference type="Proteomes" id="UP000319160">
    <property type="component" value="Unassembled WGS sequence"/>
</dbReference>
<proteinExistence type="inferred from homology"/>
<dbReference type="EC" id="4.2.3.-" evidence="4"/>
<sequence length="314" mass="35762">MIQSIAGPERVVVRIPDMFVSFLAEPPRFNPNYSQVKAKSETWISDFCAFDKTMLSTITKCDFSYFIAIAAPEATLPEYRTLCDWGNWVFPFDDMFDNGELRDKPTTAARVLQSLMSPMGKSQTWSGTYAPQEERLPIVKVHDTGSTDGVRRRFATAMAGYCAGALIQVEDFSAHKIITPDEMLERRQLSAGVSPLFSLVEYAHALHIPDYVFEHPAIQEIERLGIDFVLISNDILSYMKEERESVPHNMVAVARMSGLGPQEAFDYIGKMLDSRYERWEKAVETVPNWGESVNQQVDREHFVHANKNLRYENV</sequence>
<dbReference type="GO" id="GO:0046872">
    <property type="term" value="F:metal ion binding"/>
    <property type="evidence" value="ECO:0007669"/>
    <property type="project" value="UniProtKB-KW"/>
</dbReference>